<accession>A0A3R9YLH5</accession>
<comment type="caution">
    <text evidence="5">The sequence shown here is derived from an EMBL/GenBank/DDBJ whole genome shotgun (WGS) entry which is preliminary data.</text>
</comment>
<evidence type="ECO:0000313" key="5">
    <source>
        <dbReference type="EMBL" id="RST90443.1"/>
    </source>
</evidence>
<feature type="domain" description="WxL Interacting Protein peptidoglycan binding" evidence="3">
    <location>
        <begin position="14"/>
        <end position="133"/>
    </location>
</feature>
<dbReference type="InterPro" id="IPR010317">
    <property type="entry name" value="WxLIP_PGBD"/>
</dbReference>
<feature type="domain" description="WxL Interacting Protein host binding" evidence="4">
    <location>
        <begin position="143"/>
        <end position="283"/>
    </location>
</feature>
<name>A0A3R9YLH5_9ENTE</name>
<evidence type="ECO:0000256" key="1">
    <source>
        <dbReference type="SAM" id="MobiDB-lite"/>
    </source>
</evidence>
<organism evidence="5 6">
    <name type="scientific">Vagococcus humatus</name>
    <dbReference type="NCBI Taxonomy" id="1889241"/>
    <lineage>
        <taxon>Bacteria</taxon>
        <taxon>Bacillati</taxon>
        <taxon>Bacillota</taxon>
        <taxon>Bacilli</taxon>
        <taxon>Lactobacillales</taxon>
        <taxon>Enterococcaceae</taxon>
        <taxon>Vagococcus</taxon>
    </lineage>
</organism>
<dbReference type="Pfam" id="PF06030">
    <property type="entry name" value="WxLIP_PGBD"/>
    <property type="match status" value="1"/>
</dbReference>
<feature type="region of interest" description="Disordered" evidence="1">
    <location>
        <begin position="321"/>
        <end position="345"/>
    </location>
</feature>
<keyword evidence="6" id="KW-1185">Reference proteome</keyword>
<feature type="compositionally biased region" description="Basic residues" evidence="1">
    <location>
        <begin position="332"/>
        <end position="345"/>
    </location>
</feature>
<evidence type="ECO:0000259" key="4">
    <source>
        <dbReference type="Pfam" id="PF11797"/>
    </source>
</evidence>
<dbReference type="Pfam" id="PF11797">
    <property type="entry name" value="WxLIP_HBD"/>
    <property type="match status" value="1"/>
</dbReference>
<evidence type="ECO:0000313" key="6">
    <source>
        <dbReference type="Proteomes" id="UP000277864"/>
    </source>
</evidence>
<keyword evidence="2" id="KW-0812">Transmembrane</keyword>
<dbReference type="Proteomes" id="UP000277864">
    <property type="component" value="Unassembled WGS sequence"/>
</dbReference>
<evidence type="ECO:0000256" key="2">
    <source>
        <dbReference type="SAM" id="Phobius"/>
    </source>
</evidence>
<sequence>METFAKGEEEQATYGVAPILPENQLDRGRTFYDLRVKPGQKQTIQIKINNLSEKEENYFIQVNTAQTSGGFTMDYSKHKLPEGTPNKTPLSTFVTYPKKVTIPGKKAGVVSINIEVPEKAFEGIQLGGIQVKKDFSSEKKQSKEAIFSEYAYVVGLMLSENDQPVTPEVTFKKIEPKIITNNAGVEVTLVNTQPTTIKGVTVDTKIYKDQEEKPVMTQKTSEGTIAPESIIRAAIFNGKAGSTKPLDAGKYQMDMTITDKDNHRWQFKEPFTITKKQAQQVNEKVFVVKNETSPWLYVLIGILAAIILLFILFFLLKRKKEKEEEEKQQLATKKKGKKRRKSSRK</sequence>
<keyword evidence="2" id="KW-1133">Transmembrane helix</keyword>
<gene>
    <name evidence="5" type="ORF">C7P63_01775</name>
</gene>
<dbReference type="AlphaFoldDB" id="A0A3R9YLH5"/>
<keyword evidence="2" id="KW-0472">Membrane</keyword>
<dbReference type="NCBIfam" id="TIGR01167">
    <property type="entry name" value="LPXTG_anchor"/>
    <property type="match status" value="1"/>
</dbReference>
<dbReference type="EMBL" id="PXZH01000001">
    <property type="protein sequence ID" value="RST90443.1"/>
    <property type="molecule type" value="Genomic_DNA"/>
</dbReference>
<protein>
    <submittedName>
        <fullName evidence="5">Cell surface protein</fullName>
    </submittedName>
</protein>
<proteinExistence type="predicted"/>
<reference evidence="5 6" key="1">
    <citation type="submission" date="2018-03" db="EMBL/GenBank/DDBJ databases">
        <authorList>
            <person name="Gulvik C.A."/>
        </authorList>
    </citation>
    <scope>NUCLEOTIDE SEQUENCE [LARGE SCALE GENOMIC DNA]</scope>
    <source>
        <strain evidence="5 6">JCM 31581</strain>
    </source>
</reference>
<evidence type="ECO:0000259" key="3">
    <source>
        <dbReference type="Pfam" id="PF06030"/>
    </source>
</evidence>
<feature type="transmembrane region" description="Helical" evidence="2">
    <location>
        <begin position="295"/>
        <end position="316"/>
    </location>
</feature>
<dbReference type="InterPro" id="IPR021759">
    <property type="entry name" value="WxLIP_HBD"/>
</dbReference>